<dbReference type="EMBL" id="JARBHB010000009">
    <property type="protein sequence ID" value="KAJ8875627.1"/>
    <property type="molecule type" value="Genomic_DNA"/>
</dbReference>
<sequence>MCVPSGSDVLDWCLTLGSRKGTRTPPGETVEAALPAASSIAKTSHKLRATNIYRSGHLPTPPPALETRSKAFTRHFHSRTYEDISWLCGCKNTMKLFCCLAYFSEKKNRHGCFRFIHIVCLKELKQFGKTRIEFAVSIQYRLSIDMHNEKVRKNRQIVSHLIRTTYFLAKLELAFRIFTGLSSDIQIDILFSLSDLFLHELNKEIEESSFVALILDETTNIAVKSQLSSVLRYVTSDGNVEERFLKWIDFSDNRTANGLYQRAIQILEDFKCVDKLVVQTYEGAAVKAEEHGGLQTKIIAVSDQTIFVHCSAHK</sequence>
<accession>A0ABQ9GUB5</accession>
<proteinExistence type="predicted"/>
<evidence type="ECO:0000313" key="1">
    <source>
        <dbReference type="EMBL" id="KAJ8875627.1"/>
    </source>
</evidence>
<keyword evidence="2" id="KW-1185">Reference proteome</keyword>
<dbReference type="PANTHER" id="PTHR45749:SF28">
    <property type="entry name" value="ZINC FINGER MYM-TYPE PROTEIN 1-LIKE-RELATED"/>
    <property type="match status" value="1"/>
</dbReference>
<reference evidence="1 2" key="1">
    <citation type="submission" date="2023-02" db="EMBL/GenBank/DDBJ databases">
        <title>LHISI_Scaffold_Assembly.</title>
        <authorList>
            <person name="Stuart O.P."/>
            <person name="Cleave R."/>
            <person name="Magrath M.J.L."/>
            <person name="Mikheyev A.S."/>
        </authorList>
    </citation>
    <scope>NUCLEOTIDE SEQUENCE [LARGE SCALE GENOMIC DNA]</scope>
    <source>
        <strain evidence="1">Daus_M_001</strain>
        <tissue evidence="1">Leg muscle</tissue>
    </source>
</reference>
<name>A0ABQ9GUB5_9NEOP</name>
<dbReference type="PANTHER" id="PTHR45749">
    <property type="match status" value="1"/>
</dbReference>
<organism evidence="1 2">
    <name type="scientific">Dryococelus australis</name>
    <dbReference type="NCBI Taxonomy" id="614101"/>
    <lineage>
        <taxon>Eukaryota</taxon>
        <taxon>Metazoa</taxon>
        <taxon>Ecdysozoa</taxon>
        <taxon>Arthropoda</taxon>
        <taxon>Hexapoda</taxon>
        <taxon>Insecta</taxon>
        <taxon>Pterygota</taxon>
        <taxon>Neoptera</taxon>
        <taxon>Polyneoptera</taxon>
        <taxon>Phasmatodea</taxon>
        <taxon>Verophasmatodea</taxon>
        <taxon>Anareolatae</taxon>
        <taxon>Phasmatidae</taxon>
        <taxon>Eurycanthinae</taxon>
        <taxon>Dryococelus</taxon>
    </lineage>
</organism>
<comment type="caution">
    <text evidence="1">The sequence shown here is derived from an EMBL/GenBank/DDBJ whole genome shotgun (WGS) entry which is preliminary data.</text>
</comment>
<gene>
    <name evidence="1" type="ORF">PR048_023523</name>
</gene>
<evidence type="ECO:0000313" key="2">
    <source>
        <dbReference type="Proteomes" id="UP001159363"/>
    </source>
</evidence>
<evidence type="ECO:0008006" key="3">
    <source>
        <dbReference type="Google" id="ProtNLM"/>
    </source>
</evidence>
<dbReference type="Proteomes" id="UP001159363">
    <property type="component" value="Chromosome 8"/>
</dbReference>
<protein>
    <recommendedName>
        <fullName evidence="3">DUF4371 domain-containing protein</fullName>
    </recommendedName>
</protein>